<dbReference type="GO" id="GO:0003677">
    <property type="term" value="F:DNA binding"/>
    <property type="evidence" value="ECO:0007669"/>
    <property type="project" value="InterPro"/>
</dbReference>
<sequence>MRTTHKRDSSGSDTKWPHKALLRQVRKEPRNKVKSRLMAESDPVWPMDNVLPTLLELVTRELIIYGGEKKKNLAPASLDKYTGIVSLLKEFPLSYEQASDPEALQFWARAMYDSLKTDNHRDLMRRFFRYLPNIALTEDLDITEFDSPTQALRVDAFRISPEHLDSLIHALLNTTNGTPFQKLSAVVAAVLGLYGGLRRGEVLRLRCQDVIVLETQRTLFCLHITHTKEGQTKNKCSRNVHMALPENLAELLHQLLDLKAHLPPNLPLIGFVGESMHSRQENYLYPVTQALKALFGHKTRFHHLRHSGAHLLLLQALTLACLKAQSIGVNGYLATSTSELLLSEDYCHLRFDFWLEGRAFKQMNSDILLDVTSNEHGHKYYAITRRSYLHGVEWVPAFFSDTKKGYDLKELRYVLGLSPNAPVPELTQSGASSKTRHCEDAEMAEDVFASDTANLDVPNGDNDKASSSQDSKVYVDESTLVERMYKGALKHSVPALSSALPEVFQVPMGFDFLELWQAKNLESSQATYKPSRRSLPQPLFHWQTPALFKALSSGEESFEAISQFEKLIGKHEAISLSKAQLTAIQALGPIKPMSDELGFTLQFDCNQRNAKAFNEVFRSALFHGYSLSFHLTQNRKQSPERKLALIREHYAKRREPISTETCGDGPSQFEVRFQFIPKSPMLHQTIMNFLTQGVHHA</sequence>
<dbReference type="STRING" id="1481914.JCM19241_5025"/>
<feature type="region of interest" description="Disordered" evidence="2">
    <location>
        <begin position="452"/>
        <end position="471"/>
    </location>
</feature>
<dbReference type="SUPFAM" id="SSF56349">
    <property type="entry name" value="DNA breaking-rejoining enzymes"/>
    <property type="match status" value="1"/>
</dbReference>
<reference evidence="4 5" key="1">
    <citation type="submission" date="2015-01" db="EMBL/GenBank/DDBJ databases">
        <title>Vibrio sp. C94 JCM 19241 whole genome shotgun sequence.</title>
        <authorList>
            <person name="Sawabe T."/>
            <person name="Meirelles P."/>
            <person name="Feng G."/>
            <person name="Sayaka M."/>
            <person name="Hattori M."/>
            <person name="Ohkuma M."/>
        </authorList>
    </citation>
    <scope>NUCLEOTIDE SEQUENCE [LARGE SCALE GENOMIC DNA]</scope>
    <source>
        <strain evidence="5">JCM 19241</strain>
    </source>
</reference>
<dbReference type="InterPro" id="IPR013762">
    <property type="entry name" value="Integrase-like_cat_sf"/>
</dbReference>
<gene>
    <name evidence="4" type="ORF">JCM19241_5025</name>
</gene>
<dbReference type="AlphaFoldDB" id="A0A0B8QGT4"/>
<dbReference type="InterPro" id="IPR011010">
    <property type="entry name" value="DNA_brk_join_enz"/>
</dbReference>
<keyword evidence="1" id="KW-0233">DNA recombination</keyword>
<dbReference type="Proteomes" id="UP000031666">
    <property type="component" value="Unassembled WGS sequence"/>
</dbReference>
<dbReference type="GO" id="GO:0015074">
    <property type="term" value="P:DNA integration"/>
    <property type="evidence" value="ECO:0007669"/>
    <property type="project" value="InterPro"/>
</dbReference>
<proteinExistence type="predicted"/>
<dbReference type="GO" id="GO:0006310">
    <property type="term" value="P:DNA recombination"/>
    <property type="evidence" value="ECO:0007669"/>
    <property type="project" value="UniProtKB-KW"/>
</dbReference>
<dbReference type="Gene3D" id="1.10.443.10">
    <property type="entry name" value="Intergrase catalytic core"/>
    <property type="match status" value="1"/>
</dbReference>
<evidence type="ECO:0000256" key="1">
    <source>
        <dbReference type="ARBA" id="ARBA00023172"/>
    </source>
</evidence>
<accession>A0A0B8QGT4</accession>
<protein>
    <submittedName>
        <fullName evidence="4">Putative orphan protein</fullName>
    </submittedName>
</protein>
<dbReference type="InterPro" id="IPR002104">
    <property type="entry name" value="Integrase_catalytic"/>
</dbReference>
<name>A0A0B8QGT4_9VIBR</name>
<evidence type="ECO:0000313" key="4">
    <source>
        <dbReference type="EMBL" id="GAM73829.1"/>
    </source>
</evidence>
<dbReference type="Pfam" id="PF00589">
    <property type="entry name" value="Phage_integrase"/>
    <property type="match status" value="1"/>
</dbReference>
<organism evidence="4 5">
    <name type="scientific">Vibrio ishigakensis</name>
    <dbReference type="NCBI Taxonomy" id="1481914"/>
    <lineage>
        <taxon>Bacteria</taxon>
        <taxon>Pseudomonadati</taxon>
        <taxon>Pseudomonadota</taxon>
        <taxon>Gammaproteobacteria</taxon>
        <taxon>Vibrionales</taxon>
        <taxon>Vibrionaceae</taxon>
        <taxon>Vibrio</taxon>
    </lineage>
</organism>
<dbReference type="EMBL" id="BBSC01000002">
    <property type="protein sequence ID" value="GAM73829.1"/>
    <property type="molecule type" value="Genomic_DNA"/>
</dbReference>
<evidence type="ECO:0000256" key="2">
    <source>
        <dbReference type="SAM" id="MobiDB-lite"/>
    </source>
</evidence>
<evidence type="ECO:0000259" key="3">
    <source>
        <dbReference type="Pfam" id="PF00589"/>
    </source>
</evidence>
<reference evidence="4 5" key="2">
    <citation type="submission" date="2015-01" db="EMBL/GenBank/DDBJ databases">
        <authorList>
            <consortium name="NBRP consortium"/>
            <person name="Sawabe T."/>
            <person name="Meirelles P."/>
            <person name="Feng G."/>
            <person name="Sayaka M."/>
            <person name="Hattori M."/>
            <person name="Ohkuma M."/>
        </authorList>
    </citation>
    <scope>NUCLEOTIDE SEQUENCE [LARGE SCALE GENOMIC DNA]</scope>
    <source>
        <strain evidence="5">JCM 19241</strain>
    </source>
</reference>
<feature type="domain" description="Tyr recombinase" evidence="3">
    <location>
        <begin position="168"/>
        <end position="312"/>
    </location>
</feature>
<dbReference type="CDD" id="cd00397">
    <property type="entry name" value="DNA_BRE_C"/>
    <property type="match status" value="1"/>
</dbReference>
<evidence type="ECO:0000313" key="5">
    <source>
        <dbReference type="Proteomes" id="UP000031666"/>
    </source>
</evidence>
<comment type="caution">
    <text evidence="4">The sequence shown here is derived from an EMBL/GenBank/DDBJ whole genome shotgun (WGS) entry which is preliminary data.</text>
</comment>